<evidence type="ECO:0000256" key="1">
    <source>
        <dbReference type="ARBA" id="ARBA00001974"/>
    </source>
</evidence>
<evidence type="ECO:0000256" key="2">
    <source>
        <dbReference type="ARBA" id="ARBA00005109"/>
    </source>
</evidence>
<evidence type="ECO:0000256" key="6">
    <source>
        <dbReference type="ARBA" id="ARBA00022827"/>
    </source>
</evidence>
<dbReference type="Pfam" id="PF00441">
    <property type="entry name" value="Acyl-CoA_dh_1"/>
    <property type="match status" value="1"/>
</dbReference>
<keyword evidence="7 8" id="KW-0560">Oxidoreductase</keyword>
<dbReference type="GO" id="GO:0003995">
    <property type="term" value="F:acyl-CoA dehydrogenase activity"/>
    <property type="evidence" value="ECO:0007669"/>
    <property type="project" value="InterPro"/>
</dbReference>
<evidence type="ECO:0000259" key="10">
    <source>
        <dbReference type="Pfam" id="PF02770"/>
    </source>
</evidence>
<evidence type="ECO:0000256" key="3">
    <source>
        <dbReference type="ARBA" id="ARBA00009347"/>
    </source>
</evidence>
<dbReference type="InterPro" id="IPR009075">
    <property type="entry name" value="AcylCo_DH/oxidase_C"/>
</dbReference>
<dbReference type="PIRSF" id="PIRSF016578">
    <property type="entry name" value="HsaA"/>
    <property type="match status" value="1"/>
</dbReference>
<dbReference type="InterPro" id="IPR052547">
    <property type="entry name" value="Mito_Isobutyryl-CoADH"/>
</dbReference>
<dbReference type="InterPro" id="IPR037069">
    <property type="entry name" value="AcylCoA_DH/ox_N_sf"/>
</dbReference>
<accession>A0A9Q3YNI3</accession>
<proteinExistence type="inferred from homology"/>
<dbReference type="InterPro" id="IPR013786">
    <property type="entry name" value="AcylCoA_DH/ox_N"/>
</dbReference>
<evidence type="ECO:0000313" key="12">
    <source>
        <dbReference type="EMBL" id="MCC4309812.1"/>
    </source>
</evidence>
<dbReference type="PROSITE" id="PS00073">
    <property type="entry name" value="ACYL_COA_DH_2"/>
    <property type="match status" value="1"/>
</dbReference>
<evidence type="ECO:0000256" key="8">
    <source>
        <dbReference type="RuleBase" id="RU362125"/>
    </source>
</evidence>
<name>A0A9Q3YNI3_9GAMM</name>
<dbReference type="Proteomes" id="UP001108027">
    <property type="component" value="Unassembled WGS sequence"/>
</dbReference>
<feature type="domain" description="Acyl-CoA dehydrogenase/oxidase N-terminal" evidence="11">
    <location>
        <begin position="6"/>
        <end position="117"/>
    </location>
</feature>
<reference evidence="12" key="1">
    <citation type="submission" date="2021-10" db="EMBL/GenBank/DDBJ databases">
        <title>The diversity and Nitrogen Metabolism of Culturable Nitrate-Utilizing Bacteria Within the Oxygen Minimum Zone of the Changjiang (Yangtze River)Estuary.</title>
        <authorList>
            <person name="Zhang D."/>
            <person name="Zheng J."/>
            <person name="Liu S."/>
            <person name="He W."/>
        </authorList>
    </citation>
    <scope>NUCLEOTIDE SEQUENCE</scope>
    <source>
        <strain evidence="12">FXH-223</strain>
    </source>
</reference>
<evidence type="ECO:0000313" key="13">
    <source>
        <dbReference type="Proteomes" id="UP001108027"/>
    </source>
</evidence>
<dbReference type="PANTHER" id="PTHR43831:SF1">
    <property type="entry name" value="ISOBUTYRYL-COA DEHYDROGENASE, MITOCHONDRIAL"/>
    <property type="match status" value="1"/>
</dbReference>
<dbReference type="PROSITE" id="PS00072">
    <property type="entry name" value="ACYL_COA_DH_1"/>
    <property type="match status" value="1"/>
</dbReference>
<evidence type="ECO:0000256" key="5">
    <source>
        <dbReference type="ARBA" id="ARBA00022630"/>
    </source>
</evidence>
<keyword evidence="5 8" id="KW-0285">Flavoprotein</keyword>
<evidence type="ECO:0000259" key="11">
    <source>
        <dbReference type="Pfam" id="PF02771"/>
    </source>
</evidence>
<dbReference type="InterPro" id="IPR006089">
    <property type="entry name" value="Acyl-CoA_DH_CS"/>
</dbReference>
<feature type="domain" description="Acyl-CoA dehydrogenase/oxidase C-terminal" evidence="9">
    <location>
        <begin position="227"/>
        <end position="377"/>
    </location>
</feature>
<evidence type="ECO:0000256" key="4">
    <source>
        <dbReference type="ARBA" id="ARBA00022456"/>
    </source>
</evidence>
<dbReference type="InterPro" id="IPR046373">
    <property type="entry name" value="Acyl-CoA_Oxase/DH_mid-dom_sf"/>
</dbReference>
<gene>
    <name evidence="12" type="ORF">LL252_14655</name>
</gene>
<dbReference type="RefSeq" id="WP_228234547.1">
    <property type="nucleotide sequence ID" value="NZ_JAJGNA010000022.1"/>
</dbReference>
<dbReference type="SUPFAM" id="SSF47203">
    <property type="entry name" value="Acyl-CoA dehydrogenase C-terminal domain-like"/>
    <property type="match status" value="1"/>
</dbReference>
<dbReference type="PANTHER" id="PTHR43831">
    <property type="entry name" value="ISOBUTYRYL-COA DEHYDROGENASE"/>
    <property type="match status" value="1"/>
</dbReference>
<dbReference type="InterPro" id="IPR006091">
    <property type="entry name" value="Acyl-CoA_Oxase/DH_mid-dom"/>
</dbReference>
<sequence length="383" mass="41255">MDFAFTDEQLAFRDTARQFADKALAPFAAEWDAGSVFPKDTLRQAGELGFCALYCDEEHGGLGLSRLDAALVFEQLAAGCTSTTAFITIHNMATWMLTRFGGDAVRARWAAPLIRGEALASYCLTEPNAGSDAASLSTTAKRDGDDYVINGAKVFISGAGDTDVLVLMARTGGPGAGGISCFAIPADAAGVSYGRNEEKMGWKSQPTRAITLENVRVPADQRIGDEGQGFRIAMAGLDGGRINIASCSLGAATAALKQAQGYVGERKQFGQPIAEFQNTQFSLADMATHLVAAQQMVRLAAWKLDQGDADKSTYCAMAKRLATDLCFDVCNQALQLHGGYGYIKEYPLERYVRDSRVHQILEGTNEIMRVIIARRVLKDLSFL</sequence>
<comment type="pathway">
    <text evidence="2">Amino-acid degradation; L-valine degradation.</text>
</comment>
<dbReference type="AlphaFoldDB" id="A0A9Q3YNI3"/>
<dbReference type="FunFam" id="1.20.140.10:FF:000001">
    <property type="entry name" value="Acyl-CoA dehydrogenase"/>
    <property type="match status" value="1"/>
</dbReference>
<protein>
    <submittedName>
        <fullName evidence="12">Acyl-CoA dehydrogenase family protein</fullName>
    </submittedName>
</protein>
<dbReference type="InterPro" id="IPR009100">
    <property type="entry name" value="AcylCoA_DH/oxidase_NM_dom_sf"/>
</dbReference>
<dbReference type="Gene3D" id="2.40.110.10">
    <property type="entry name" value="Butyryl-CoA Dehydrogenase, subunit A, domain 2"/>
    <property type="match status" value="1"/>
</dbReference>
<dbReference type="FunFam" id="2.40.110.10:FF:000001">
    <property type="entry name" value="Acyl-CoA dehydrogenase, mitochondrial"/>
    <property type="match status" value="1"/>
</dbReference>
<dbReference type="SUPFAM" id="SSF56645">
    <property type="entry name" value="Acyl-CoA dehydrogenase NM domain-like"/>
    <property type="match status" value="1"/>
</dbReference>
<dbReference type="EMBL" id="JAJGNA010000022">
    <property type="protein sequence ID" value="MCC4309812.1"/>
    <property type="molecule type" value="Genomic_DNA"/>
</dbReference>
<dbReference type="Pfam" id="PF02771">
    <property type="entry name" value="Acyl-CoA_dh_N"/>
    <property type="match status" value="1"/>
</dbReference>
<comment type="cofactor">
    <cofactor evidence="1 8">
        <name>FAD</name>
        <dbReference type="ChEBI" id="CHEBI:57692"/>
    </cofactor>
</comment>
<feature type="domain" description="Acyl-CoA oxidase/dehydrogenase middle" evidence="10">
    <location>
        <begin position="122"/>
        <end position="215"/>
    </location>
</feature>
<dbReference type="GO" id="GO:0009083">
    <property type="term" value="P:branched-chain amino acid catabolic process"/>
    <property type="evidence" value="ECO:0007669"/>
    <property type="project" value="UniProtKB-KW"/>
</dbReference>
<dbReference type="GO" id="GO:0050660">
    <property type="term" value="F:flavin adenine dinucleotide binding"/>
    <property type="evidence" value="ECO:0007669"/>
    <property type="project" value="InterPro"/>
</dbReference>
<comment type="similarity">
    <text evidence="3 8">Belongs to the acyl-CoA dehydrogenase family.</text>
</comment>
<dbReference type="Gene3D" id="1.20.140.10">
    <property type="entry name" value="Butyryl-CoA Dehydrogenase, subunit A, domain 3"/>
    <property type="match status" value="1"/>
</dbReference>
<evidence type="ECO:0000259" key="9">
    <source>
        <dbReference type="Pfam" id="PF00441"/>
    </source>
</evidence>
<dbReference type="InterPro" id="IPR036250">
    <property type="entry name" value="AcylCo_DH-like_C"/>
</dbReference>
<dbReference type="Gene3D" id="1.10.540.10">
    <property type="entry name" value="Acyl-CoA dehydrogenase/oxidase, N-terminal domain"/>
    <property type="match status" value="1"/>
</dbReference>
<keyword evidence="13" id="KW-1185">Reference proteome</keyword>
<keyword evidence="6 8" id="KW-0274">FAD</keyword>
<organism evidence="12 13">
    <name type="scientific">Alloalcanivorax marinus</name>
    <dbReference type="NCBI Taxonomy" id="1177169"/>
    <lineage>
        <taxon>Bacteria</taxon>
        <taxon>Pseudomonadati</taxon>
        <taxon>Pseudomonadota</taxon>
        <taxon>Gammaproteobacteria</taxon>
        <taxon>Oceanospirillales</taxon>
        <taxon>Alcanivoracaceae</taxon>
        <taxon>Alloalcanivorax</taxon>
    </lineage>
</organism>
<dbReference type="Pfam" id="PF02770">
    <property type="entry name" value="Acyl-CoA_dh_M"/>
    <property type="match status" value="1"/>
</dbReference>
<evidence type="ECO:0000256" key="7">
    <source>
        <dbReference type="ARBA" id="ARBA00023002"/>
    </source>
</evidence>
<keyword evidence="4" id="KW-0101">Branched-chain amino acid catabolism</keyword>
<comment type="caution">
    <text evidence="12">The sequence shown here is derived from an EMBL/GenBank/DDBJ whole genome shotgun (WGS) entry which is preliminary data.</text>
</comment>